<organism evidence="7 8">
    <name type="scientific">Pseudopedobacter beijingensis</name>
    <dbReference type="NCBI Taxonomy" id="1207056"/>
    <lineage>
        <taxon>Bacteria</taxon>
        <taxon>Pseudomonadati</taxon>
        <taxon>Bacteroidota</taxon>
        <taxon>Sphingobacteriia</taxon>
        <taxon>Sphingobacteriales</taxon>
        <taxon>Sphingobacteriaceae</taxon>
        <taxon>Pseudopedobacter</taxon>
    </lineage>
</organism>
<dbReference type="InterPro" id="IPR006143">
    <property type="entry name" value="RND_pump_MFP"/>
</dbReference>
<dbReference type="Pfam" id="PF25893">
    <property type="entry name" value="HH_CzcB"/>
    <property type="match status" value="1"/>
</dbReference>
<dbReference type="PANTHER" id="PTHR30097">
    <property type="entry name" value="CATION EFFLUX SYSTEM PROTEIN CUSB"/>
    <property type="match status" value="1"/>
</dbReference>
<keyword evidence="8" id="KW-1185">Reference proteome</keyword>
<sequence>MLNIYKHSIYVSLFALALSACNGNKEQEAENVNQDSCLMTPQLRGIIRTDTLLIKDISQEIELTGSVSYNQDEIYNYQSLVSGVIQKVNFKLGDFVQKGQVLAEVRTTEFNDQKSELLKAKSELKLAKRKLESTKNLHADGVASDRDLIEAQNEVSYAEIEIERIQETLKLQGGNIERGILTIKAPATGYIVQKKITVGTQIDAGEDELFTLSNLKKVWVQANVFPNQLESVKVGQAVEIITTAYPDKVFYGKIDRLSNVFDEEERVLKAIIEIDNADLRLKPSMMVGVHIYKPAGGTALAIPKDAVLFENNSYKVVIDKGDCDVQAVQVEPIGKDRRYYFVNSQLLKEGDRVITQNQLLIYNQIKDR</sequence>
<evidence type="ECO:0000256" key="1">
    <source>
        <dbReference type="ARBA" id="ARBA00009477"/>
    </source>
</evidence>
<evidence type="ECO:0000313" key="8">
    <source>
        <dbReference type="Proteomes" id="UP001597118"/>
    </source>
</evidence>
<dbReference type="Pfam" id="PF25973">
    <property type="entry name" value="BSH_CzcB"/>
    <property type="match status" value="1"/>
</dbReference>
<dbReference type="PANTHER" id="PTHR30097:SF4">
    <property type="entry name" value="SLR6042 PROTEIN"/>
    <property type="match status" value="1"/>
</dbReference>
<evidence type="ECO:0000259" key="4">
    <source>
        <dbReference type="Pfam" id="PF25893"/>
    </source>
</evidence>
<comment type="caution">
    <text evidence="7">The sequence shown here is derived from an EMBL/GenBank/DDBJ whole genome shotgun (WGS) entry which is preliminary data.</text>
</comment>
<dbReference type="RefSeq" id="WP_379662901.1">
    <property type="nucleotide sequence ID" value="NZ_JBHUDG010000017.1"/>
</dbReference>
<dbReference type="Gene3D" id="1.10.287.470">
    <property type="entry name" value="Helix hairpin bin"/>
    <property type="match status" value="1"/>
</dbReference>
<keyword evidence="2" id="KW-0813">Transport</keyword>
<evidence type="ECO:0000256" key="2">
    <source>
        <dbReference type="ARBA" id="ARBA00022448"/>
    </source>
</evidence>
<feature type="domain" description="CzcB-like barrel-sandwich hybrid" evidence="6">
    <location>
        <begin position="81"/>
        <end position="214"/>
    </location>
</feature>
<dbReference type="InterPro" id="IPR051909">
    <property type="entry name" value="MFP_Cation_Efflux"/>
</dbReference>
<dbReference type="Proteomes" id="UP001597118">
    <property type="component" value="Unassembled WGS sequence"/>
</dbReference>
<feature type="coiled-coil region" evidence="3">
    <location>
        <begin position="110"/>
        <end position="168"/>
    </location>
</feature>
<accession>A0ABW4IDU1</accession>
<dbReference type="InterPro" id="IPR058648">
    <property type="entry name" value="HH_CzcB-like"/>
</dbReference>
<gene>
    <name evidence="7" type="ORF">ACFSAH_11585</name>
</gene>
<reference evidence="8" key="1">
    <citation type="journal article" date="2019" name="Int. J. Syst. Evol. Microbiol.">
        <title>The Global Catalogue of Microorganisms (GCM) 10K type strain sequencing project: providing services to taxonomists for standard genome sequencing and annotation.</title>
        <authorList>
            <consortium name="The Broad Institute Genomics Platform"/>
            <consortium name="The Broad Institute Genome Sequencing Center for Infectious Disease"/>
            <person name="Wu L."/>
            <person name="Ma J."/>
        </authorList>
    </citation>
    <scope>NUCLEOTIDE SEQUENCE [LARGE SCALE GENOMIC DNA]</scope>
    <source>
        <strain evidence="8">CCUG 53762</strain>
    </source>
</reference>
<evidence type="ECO:0000259" key="5">
    <source>
        <dbReference type="Pfam" id="PF25954"/>
    </source>
</evidence>
<name>A0ABW4IDU1_9SPHI</name>
<dbReference type="Gene3D" id="2.40.50.100">
    <property type="match status" value="1"/>
</dbReference>
<dbReference type="PROSITE" id="PS51257">
    <property type="entry name" value="PROKAR_LIPOPROTEIN"/>
    <property type="match status" value="1"/>
</dbReference>
<evidence type="ECO:0000259" key="6">
    <source>
        <dbReference type="Pfam" id="PF25973"/>
    </source>
</evidence>
<dbReference type="InterPro" id="IPR058647">
    <property type="entry name" value="BSH_CzcB-like"/>
</dbReference>
<keyword evidence="3" id="KW-0175">Coiled coil</keyword>
<feature type="domain" description="CusB-like beta-barrel" evidence="5">
    <location>
        <begin position="217"/>
        <end position="291"/>
    </location>
</feature>
<dbReference type="NCBIfam" id="TIGR01730">
    <property type="entry name" value="RND_mfp"/>
    <property type="match status" value="1"/>
</dbReference>
<evidence type="ECO:0000313" key="7">
    <source>
        <dbReference type="EMBL" id="MFD1630524.1"/>
    </source>
</evidence>
<dbReference type="InterPro" id="IPR058792">
    <property type="entry name" value="Beta-barrel_RND_2"/>
</dbReference>
<dbReference type="SUPFAM" id="SSF111369">
    <property type="entry name" value="HlyD-like secretion proteins"/>
    <property type="match status" value="1"/>
</dbReference>
<protein>
    <submittedName>
        <fullName evidence="7">Efflux RND transporter periplasmic adaptor subunit</fullName>
    </submittedName>
</protein>
<evidence type="ECO:0000256" key="3">
    <source>
        <dbReference type="SAM" id="Coils"/>
    </source>
</evidence>
<dbReference type="Gene3D" id="2.40.30.170">
    <property type="match status" value="1"/>
</dbReference>
<comment type="similarity">
    <text evidence="1">Belongs to the membrane fusion protein (MFP) (TC 8.A.1) family.</text>
</comment>
<feature type="domain" description="CzcB-like alpha-helical hairpin" evidence="4">
    <location>
        <begin position="112"/>
        <end position="169"/>
    </location>
</feature>
<dbReference type="Gene3D" id="2.40.420.20">
    <property type="match status" value="1"/>
</dbReference>
<proteinExistence type="inferred from homology"/>
<dbReference type="EMBL" id="JBHUDG010000017">
    <property type="protein sequence ID" value="MFD1630524.1"/>
    <property type="molecule type" value="Genomic_DNA"/>
</dbReference>
<dbReference type="Pfam" id="PF25954">
    <property type="entry name" value="Beta-barrel_RND_2"/>
    <property type="match status" value="1"/>
</dbReference>